<name>A0A5A5RKZ0_MICAE</name>
<keyword evidence="1" id="KW-0175">Coiled coil</keyword>
<evidence type="ECO:0000313" key="3">
    <source>
        <dbReference type="Proteomes" id="UP000323569"/>
    </source>
</evidence>
<sequence>MVDIEAHLEYLDNCLEKLNQEIEELTQANQQWLEKVNLLKTVPGIGQVISTTLVALLGSV</sequence>
<evidence type="ECO:0000313" key="2">
    <source>
        <dbReference type="EMBL" id="GCA73026.1"/>
    </source>
</evidence>
<dbReference type="EMBL" id="BHVO01000173">
    <property type="protein sequence ID" value="GCA73026.1"/>
    <property type="molecule type" value="Genomic_DNA"/>
</dbReference>
<evidence type="ECO:0000256" key="1">
    <source>
        <dbReference type="SAM" id="Coils"/>
    </source>
</evidence>
<dbReference type="Proteomes" id="UP000323569">
    <property type="component" value="Unassembled WGS sequence"/>
</dbReference>
<accession>A0A5A5RKZ0</accession>
<dbReference type="AlphaFoldDB" id="A0A5A5RKZ0"/>
<gene>
    <name evidence="2" type="ORF">MiYa_04585</name>
</gene>
<organism evidence="2 3">
    <name type="scientific">Microcystis aeruginosa NIES-2519</name>
    <dbReference type="NCBI Taxonomy" id="2303981"/>
    <lineage>
        <taxon>Bacteria</taxon>
        <taxon>Bacillati</taxon>
        <taxon>Cyanobacteriota</taxon>
        <taxon>Cyanophyceae</taxon>
        <taxon>Oscillatoriophycideae</taxon>
        <taxon>Chroococcales</taxon>
        <taxon>Microcystaceae</taxon>
        <taxon>Microcystis</taxon>
    </lineage>
</organism>
<comment type="caution">
    <text evidence="2">The sequence shown here is derived from an EMBL/GenBank/DDBJ whole genome shotgun (WGS) entry which is preliminary data.</text>
</comment>
<protein>
    <submittedName>
        <fullName evidence="2">Uncharacterized protein</fullName>
    </submittedName>
</protein>
<proteinExistence type="predicted"/>
<feature type="coiled-coil region" evidence="1">
    <location>
        <begin position="8"/>
        <end position="42"/>
    </location>
</feature>
<reference evidence="2 3" key="1">
    <citation type="submission" date="2018-09" db="EMBL/GenBank/DDBJ databases">
        <title>Evolutionary history of phycoerythrin pigmentation in the water bloom-forming cyanobacterium Microcystis aeruginosa.</title>
        <authorList>
            <person name="Tanabe Y."/>
            <person name="Tanabe Y."/>
            <person name="Yamaguchi H."/>
        </authorList>
    </citation>
    <scope>NUCLEOTIDE SEQUENCE [LARGE SCALE GENOMIC DNA]</scope>
    <source>
        <strain evidence="2 3">NIES-2519</strain>
    </source>
</reference>